<dbReference type="PROSITE" id="PS50156">
    <property type="entry name" value="SSD"/>
    <property type="match status" value="2"/>
</dbReference>
<dbReference type="EMBL" id="QJKK01000001">
    <property type="protein sequence ID" value="RAL27043.1"/>
    <property type="molecule type" value="Genomic_DNA"/>
</dbReference>
<evidence type="ECO:0000256" key="2">
    <source>
        <dbReference type="ARBA" id="ARBA00022475"/>
    </source>
</evidence>
<dbReference type="PANTHER" id="PTHR33406:SF13">
    <property type="entry name" value="MEMBRANE PROTEIN YDFJ"/>
    <property type="match status" value="1"/>
</dbReference>
<keyword evidence="3 6" id="KW-0812">Transmembrane</keyword>
<feature type="transmembrane region" description="Helical" evidence="6">
    <location>
        <begin position="370"/>
        <end position="388"/>
    </location>
</feature>
<feature type="transmembrane region" description="Helical" evidence="6">
    <location>
        <begin position="594"/>
        <end position="613"/>
    </location>
</feature>
<dbReference type="OrthoDB" id="7051771at2"/>
<dbReference type="Pfam" id="PF03176">
    <property type="entry name" value="MMPL"/>
    <property type="match status" value="2"/>
</dbReference>
<dbReference type="InterPro" id="IPR050545">
    <property type="entry name" value="Mycobact_MmpL"/>
</dbReference>
<dbReference type="InterPro" id="IPR004869">
    <property type="entry name" value="MMPL_dom"/>
</dbReference>
<organism evidence="8 9">
    <name type="scientific">Thermoflavimicrobium daqui</name>
    <dbReference type="NCBI Taxonomy" id="2137476"/>
    <lineage>
        <taxon>Bacteria</taxon>
        <taxon>Bacillati</taxon>
        <taxon>Bacillota</taxon>
        <taxon>Bacilli</taxon>
        <taxon>Bacillales</taxon>
        <taxon>Thermoactinomycetaceae</taxon>
        <taxon>Thermoflavimicrobium</taxon>
    </lineage>
</organism>
<reference evidence="8 9" key="2">
    <citation type="submission" date="2018-06" db="EMBL/GenBank/DDBJ databases">
        <authorList>
            <person name="Zhirakovskaya E."/>
        </authorList>
    </citation>
    <scope>NUCLEOTIDE SEQUENCE [LARGE SCALE GENOMIC DNA]</scope>
    <source>
        <strain evidence="8 9">FBKL4.011</strain>
    </source>
</reference>
<sequence>MFGWLARLTTRHPWKIIVSWALLLAVSAYFALHLSSLLTASGNKDPESESAEAQRILEENFADRYPNSLIVLVQSDRYQVSDKEYQQAVERITEEIAKHKMVRKVENYYSQNQQTFISKDKKKTFISIGLDANESEANDLVPKMDKELQSLKAEIKMKDFKWWLTGGPALAYGLTIATKEEVTQAELIAIPALLIILLVVLRSVVSALVPLIMSLFALGITMALCYFIADQVTLNVLLTNSISMIGLGVVIDYCLFIISRFRQELEQNRTVIEAVQISMLTAGRAVFFSGMTVAISLSSLFIPNIMVLSSIAIGGIIVVFLSVLISMTLLPAILTILGLRINWGLLPMYRKKKEKSPWLTFSYSLMKRPFLFFIPTTLLLILLSLPVMNIQMQVPIASASLLPSSDSTRIGFERLTKEFGQGDIFPIEVVLKAKKGDFFTEENLVEVDRLTKQVEKLSQIDSVVSLTNWNKDWKLSDYQNAYQNWDYIPDPVKNNINKLVNVYQGKQTSIITIAPKTDPDDVKSHKLIKEIRKIIDQNSFNTMNVYVGGITAIGADFDQRIFASIPYVIISVMVISFLILVVTFRSILIPIKALLLNSLVMLSSLGALVYFFIGSNMETINSVTPVVLFAVLFGLSMDYEVLIISRIRELYEEGRSNEESVARGIAETAALVNGAALIMIAVFVAFAFSEISVIAELGFGLAVSIFLDATLIRSILVPVTMRMLGKANWWLPFVRKSSIQGETARVYHSK</sequence>
<feature type="transmembrane region" description="Helical" evidence="6">
    <location>
        <begin position="208"/>
        <end position="229"/>
    </location>
</feature>
<name>A0A364K9S6_9BACL</name>
<evidence type="ECO:0000256" key="4">
    <source>
        <dbReference type="ARBA" id="ARBA00022989"/>
    </source>
</evidence>
<dbReference type="RefSeq" id="WP_113657648.1">
    <property type="nucleotide sequence ID" value="NZ_KZ845663.1"/>
</dbReference>
<accession>A0A364K9S6</accession>
<keyword evidence="4 6" id="KW-1133">Transmembrane helix</keyword>
<dbReference type="Gene3D" id="1.20.1640.10">
    <property type="entry name" value="Multidrug efflux transporter AcrB transmembrane domain"/>
    <property type="match status" value="2"/>
</dbReference>
<feature type="domain" description="SSD" evidence="7">
    <location>
        <begin position="589"/>
        <end position="722"/>
    </location>
</feature>
<evidence type="ECO:0000256" key="6">
    <source>
        <dbReference type="SAM" id="Phobius"/>
    </source>
</evidence>
<evidence type="ECO:0000256" key="5">
    <source>
        <dbReference type="ARBA" id="ARBA00023136"/>
    </source>
</evidence>
<keyword evidence="5 6" id="KW-0472">Membrane</keyword>
<dbReference type="Proteomes" id="UP000251213">
    <property type="component" value="Unassembled WGS sequence"/>
</dbReference>
<dbReference type="GO" id="GO:0005886">
    <property type="term" value="C:plasma membrane"/>
    <property type="evidence" value="ECO:0007669"/>
    <property type="project" value="UniProtKB-SubCell"/>
</dbReference>
<feature type="transmembrane region" description="Helical" evidence="6">
    <location>
        <begin position="12"/>
        <end position="32"/>
    </location>
</feature>
<evidence type="ECO:0000256" key="3">
    <source>
        <dbReference type="ARBA" id="ARBA00022692"/>
    </source>
</evidence>
<comment type="subcellular location">
    <subcellularLocation>
        <location evidence="1">Cell membrane</location>
        <topology evidence="1">Multi-pass membrane protein</topology>
    </subcellularLocation>
</comment>
<protein>
    <submittedName>
        <fullName evidence="8">MMPL family transporter</fullName>
    </submittedName>
</protein>
<evidence type="ECO:0000256" key="1">
    <source>
        <dbReference type="ARBA" id="ARBA00004651"/>
    </source>
</evidence>
<feature type="transmembrane region" description="Helical" evidence="6">
    <location>
        <begin position="665"/>
        <end position="688"/>
    </location>
</feature>
<proteinExistence type="predicted"/>
<dbReference type="AlphaFoldDB" id="A0A364K9S6"/>
<feature type="transmembrane region" description="Helical" evidence="6">
    <location>
        <begin position="183"/>
        <end position="201"/>
    </location>
</feature>
<dbReference type="SUPFAM" id="SSF82866">
    <property type="entry name" value="Multidrug efflux transporter AcrB transmembrane domain"/>
    <property type="match status" value="2"/>
</dbReference>
<feature type="transmembrane region" description="Helical" evidence="6">
    <location>
        <begin position="282"/>
        <end position="305"/>
    </location>
</feature>
<dbReference type="InterPro" id="IPR000731">
    <property type="entry name" value="SSD"/>
</dbReference>
<evidence type="ECO:0000313" key="8">
    <source>
        <dbReference type="EMBL" id="RAL27043.1"/>
    </source>
</evidence>
<feature type="transmembrane region" description="Helical" evidence="6">
    <location>
        <begin position="625"/>
        <end position="644"/>
    </location>
</feature>
<dbReference type="PANTHER" id="PTHR33406">
    <property type="entry name" value="MEMBRANE PROTEIN MJ1562-RELATED"/>
    <property type="match status" value="1"/>
</dbReference>
<keyword evidence="2" id="KW-1003">Cell membrane</keyword>
<evidence type="ECO:0000313" key="9">
    <source>
        <dbReference type="Proteomes" id="UP000251213"/>
    </source>
</evidence>
<reference evidence="8 9" key="1">
    <citation type="submission" date="2018-06" db="EMBL/GenBank/DDBJ databases">
        <title>Thermoflavimicrobium daqus sp. nov., a thermophilic microbe isolated from Moutai-flavour Daqu.</title>
        <authorList>
            <person name="Wang X."/>
            <person name="Zhou H."/>
        </authorList>
    </citation>
    <scope>NUCLEOTIDE SEQUENCE [LARGE SCALE GENOMIC DNA]</scope>
    <source>
        <strain evidence="8 9">FBKL4.011</strain>
    </source>
</reference>
<comment type="caution">
    <text evidence="8">The sequence shown here is derived from an EMBL/GenBank/DDBJ whole genome shotgun (WGS) entry which is preliminary data.</text>
</comment>
<keyword evidence="9" id="KW-1185">Reference proteome</keyword>
<feature type="domain" description="SSD" evidence="7">
    <location>
        <begin position="207"/>
        <end position="336"/>
    </location>
</feature>
<feature type="transmembrane region" description="Helical" evidence="6">
    <location>
        <begin position="311"/>
        <end position="343"/>
    </location>
</feature>
<evidence type="ECO:0000259" key="7">
    <source>
        <dbReference type="PROSITE" id="PS50156"/>
    </source>
</evidence>
<feature type="transmembrane region" description="Helical" evidence="6">
    <location>
        <begin position="241"/>
        <end position="261"/>
    </location>
</feature>
<feature type="transmembrane region" description="Helical" evidence="6">
    <location>
        <begin position="694"/>
        <end position="716"/>
    </location>
</feature>
<gene>
    <name evidence="8" type="ORF">DL897_03135</name>
</gene>
<feature type="transmembrane region" description="Helical" evidence="6">
    <location>
        <begin position="561"/>
        <end position="582"/>
    </location>
</feature>